<dbReference type="PROSITE" id="PS50097">
    <property type="entry name" value="BTB"/>
    <property type="match status" value="1"/>
</dbReference>
<dbReference type="SMART" id="SM00225">
    <property type="entry name" value="BTB"/>
    <property type="match status" value="1"/>
</dbReference>
<dbReference type="EMBL" id="AUPC02000451">
    <property type="protein sequence ID" value="POG59418.1"/>
    <property type="molecule type" value="Genomic_DNA"/>
</dbReference>
<dbReference type="Pfam" id="PF07534">
    <property type="entry name" value="TLD"/>
    <property type="match status" value="1"/>
</dbReference>
<dbReference type="InterPro" id="IPR000210">
    <property type="entry name" value="BTB/POZ_dom"/>
</dbReference>
<evidence type="ECO:0000313" key="1">
    <source>
        <dbReference type="EMBL" id="POG59418.1"/>
    </source>
</evidence>
<dbReference type="VEuPathDB" id="FungiDB:RhiirFUN_003686"/>
<name>U9U907_RHIID</name>
<dbReference type="Pfam" id="PF00651">
    <property type="entry name" value="BTB"/>
    <property type="match status" value="1"/>
</dbReference>
<proteinExistence type="predicted"/>
<dbReference type="Pfam" id="PF07707">
    <property type="entry name" value="BACK"/>
    <property type="match status" value="1"/>
</dbReference>
<dbReference type="Gene3D" id="3.30.710.10">
    <property type="entry name" value="Potassium Channel Kv1.1, Chain A"/>
    <property type="match status" value="1"/>
</dbReference>
<evidence type="ECO:0000313" key="2">
    <source>
        <dbReference type="Proteomes" id="UP000018888"/>
    </source>
</evidence>
<organism evidence="1 2">
    <name type="scientific">Rhizophagus irregularis (strain DAOM 181602 / DAOM 197198 / MUCL 43194)</name>
    <name type="common">Arbuscular mycorrhizal fungus</name>
    <name type="synonym">Glomus intraradices</name>
    <dbReference type="NCBI Taxonomy" id="747089"/>
    <lineage>
        <taxon>Eukaryota</taxon>
        <taxon>Fungi</taxon>
        <taxon>Fungi incertae sedis</taxon>
        <taxon>Mucoromycota</taxon>
        <taxon>Glomeromycotina</taxon>
        <taxon>Glomeromycetes</taxon>
        <taxon>Glomerales</taxon>
        <taxon>Glomeraceae</taxon>
        <taxon>Rhizophagus</taxon>
    </lineage>
</organism>
<sequence>MLYNADDRNVIIRVGKNHNVKEFRAHSNILRFRSAYFKSALSSKWIGKKNENGTIKFEKPNINPNIFEIILKYIYTGEVDLTVNSGEVNLELLISSDELLLEELFNYVQDYLIEKQITWVQQNFVLILKSVYKLINCKKLLGYCLGLICVHPLPFFFSNNFVSLDTEILHELLKRDDLQVEEITVWDSLIKWGIKKAGLKDKPQNEWTDKNREDLKNTMNGIVPLIRFTYINSKDFFDKIRPYKDIIPDNIYEDMMEFYLKNTLPKSMILTPRIGTNHIESTIVKPKLASAIIKYIEEKSKSRNYNNYNYMYQRSENNQNNHKYKFDLLYRSSRDYISSDNFKNNCYRQLPCLVLVSVHSSPKIFGGYSPIGVYFCNGSQWHYTCDSFIFSFENDGDIENMKISRVTCPNYALYEFYDCAFNFGGGSMTMDNDKNLHLNDQGYYQNFQVNASYAVKEVEAFRVVKQ</sequence>
<dbReference type="CDD" id="cd18186">
    <property type="entry name" value="BTB_POZ_ZBTB_KLHL-like"/>
    <property type="match status" value="1"/>
</dbReference>
<gene>
    <name evidence="1" type="ORF">GLOIN_2v1722009</name>
</gene>
<protein>
    <recommendedName>
        <fullName evidence="3">BTB-domain-containing protein</fullName>
    </recommendedName>
</protein>
<dbReference type="InterPro" id="IPR011705">
    <property type="entry name" value="BACK"/>
</dbReference>
<dbReference type="eggNOG" id="KOG2075">
    <property type="taxonomic scope" value="Eukaryota"/>
</dbReference>
<dbReference type="Proteomes" id="UP000018888">
    <property type="component" value="Unassembled WGS sequence"/>
</dbReference>
<reference evidence="1 2" key="1">
    <citation type="journal article" date="2013" name="Proc. Natl. Acad. Sci. U.S.A.">
        <title>Genome of an arbuscular mycorrhizal fungus provides insight into the oldest plant symbiosis.</title>
        <authorList>
            <person name="Tisserant E."/>
            <person name="Malbreil M."/>
            <person name="Kuo A."/>
            <person name="Kohler A."/>
            <person name="Symeonidi A."/>
            <person name="Balestrini R."/>
            <person name="Charron P."/>
            <person name="Duensing N."/>
            <person name="Frei Dit Frey N."/>
            <person name="Gianinazzi-Pearson V."/>
            <person name="Gilbert L.B."/>
            <person name="Handa Y."/>
            <person name="Herr J.R."/>
            <person name="Hijri M."/>
            <person name="Koul R."/>
            <person name="Kawaguchi M."/>
            <person name="Krajinski F."/>
            <person name="Lammers P.J."/>
            <person name="Masclaux F.G."/>
            <person name="Murat C."/>
            <person name="Morin E."/>
            <person name="Ndikumana S."/>
            <person name="Pagni M."/>
            <person name="Petitpierre D."/>
            <person name="Requena N."/>
            <person name="Rosikiewicz P."/>
            <person name="Riley R."/>
            <person name="Saito K."/>
            <person name="San Clemente H."/>
            <person name="Shapiro H."/>
            <person name="van Tuinen D."/>
            <person name="Becard G."/>
            <person name="Bonfante P."/>
            <person name="Paszkowski U."/>
            <person name="Shachar-Hill Y.Y."/>
            <person name="Tuskan G.A."/>
            <person name="Young P.W."/>
            <person name="Sanders I.R."/>
            <person name="Henrissat B."/>
            <person name="Rensing S.A."/>
            <person name="Grigoriev I.V."/>
            <person name="Corradi N."/>
            <person name="Roux C."/>
            <person name="Martin F."/>
        </authorList>
    </citation>
    <scope>NUCLEOTIDE SEQUENCE [LARGE SCALE GENOMIC DNA]</scope>
    <source>
        <strain evidence="1 2">DAOM 197198</strain>
    </source>
</reference>
<dbReference type="HOGENOM" id="CLU_021542_0_1_1"/>
<dbReference type="Gene3D" id="1.25.40.420">
    <property type="match status" value="1"/>
</dbReference>
<accession>U9U907</accession>
<comment type="caution">
    <text evidence="1">The sequence shown here is derived from an EMBL/GenBank/DDBJ whole genome shotgun (WGS) entry which is preliminary data.</text>
</comment>
<reference evidence="1 2" key="2">
    <citation type="journal article" date="2018" name="New Phytol.">
        <title>High intraspecific genome diversity in the model arbuscular mycorrhizal symbiont Rhizophagus irregularis.</title>
        <authorList>
            <person name="Chen E.C.H."/>
            <person name="Morin E."/>
            <person name="Beaudet D."/>
            <person name="Noel J."/>
            <person name="Yildirir G."/>
            <person name="Ndikumana S."/>
            <person name="Charron P."/>
            <person name="St-Onge C."/>
            <person name="Giorgi J."/>
            <person name="Kruger M."/>
            <person name="Marton T."/>
            <person name="Ropars J."/>
            <person name="Grigoriev I.V."/>
            <person name="Hainaut M."/>
            <person name="Henrissat B."/>
            <person name="Roux C."/>
            <person name="Martin F."/>
            <person name="Corradi N."/>
        </authorList>
    </citation>
    <scope>NUCLEOTIDE SEQUENCE [LARGE SCALE GENOMIC DNA]</scope>
    <source>
        <strain evidence="1 2">DAOM 197198</strain>
    </source>
</reference>
<dbReference type="PROSITE" id="PS51886">
    <property type="entry name" value="TLDC"/>
    <property type="match status" value="1"/>
</dbReference>
<dbReference type="InterPro" id="IPR011333">
    <property type="entry name" value="SKP1/BTB/POZ_sf"/>
</dbReference>
<dbReference type="PANTHER" id="PTHR45774">
    <property type="entry name" value="BTB/POZ DOMAIN-CONTAINING"/>
    <property type="match status" value="1"/>
</dbReference>
<dbReference type="AlphaFoldDB" id="U9U907"/>
<evidence type="ECO:0008006" key="3">
    <source>
        <dbReference type="Google" id="ProtNLM"/>
    </source>
</evidence>
<dbReference type="InterPro" id="IPR006571">
    <property type="entry name" value="TLDc_dom"/>
</dbReference>
<keyword evidence="2" id="KW-1185">Reference proteome</keyword>
<dbReference type="SUPFAM" id="SSF54695">
    <property type="entry name" value="POZ domain"/>
    <property type="match status" value="1"/>
</dbReference>
<dbReference type="PANTHER" id="PTHR45774:SF3">
    <property type="entry name" value="BTB (POZ) DOMAIN-CONTAINING 2B-RELATED"/>
    <property type="match status" value="1"/>
</dbReference>